<dbReference type="Pfam" id="PF01470">
    <property type="entry name" value="Peptidase_C15"/>
    <property type="match status" value="1"/>
</dbReference>
<evidence type="ECO:0000256" key="4">
    <source>
        <dbReference type="ARBA" id="ARBA00022807"/>
    </source>
</evidence>
<organism evidence="6 7">
    <name type="scientific">Verruconis gallopava</name>
    <dbReference type="NCBI Taxonomy" id="253628"/>
    <lineage>
        <taxon>Eukaryota</taxon>
        <taxon>Fungi</taxon>
        <taxon>Dikarya</taxon>
        <taxon>Ascomycota</taxon>
        <taxon>Pezizomycotina</taxon>
        <taxon>Dothideomycetes</taxon>
        <taxon>Pleosporomycetidae</taxon>
        <taxon>Venturiales</taxon>
        <taxon>Sympoventuriaceae</taxon>
        <taxon>Verruconis</taxon>
    </lineage>
</organism>
<evidence type="ECO:0000256" key="2">
    <source>
        <dbReference type="ARBA" id="ARBA00022670"/>
    </source>
</evidence>
<dbReference type="VEuPathDB" id="FungiDB:PV09_05820"/>
<dbReference type="PANTHER" id="PTHR23402:SF1">
    <property type="entry name" value="PYROGLUTAMYL-PEPTIDASE I"/>
    <property type="match status" value="1"/>
</dbReference>
<keyword evidence="7" id="KW-1185">Reference proteome</keyword>
<dbReference type="OrthoDB" id="407146at2759"/>
<dbReference type="PANTHER" id="PTHR23402">
    <property type="entry name" value="PROTEASE FAMILY C15 PYROGLUTAMYL-PEPTIDASE I-RELATED"/>
    <property type="match status" value="1"/>
</dbReference>
<keyword evidence="2" id="KW-0645">Protease</keyword>
<dbReference type="RefSeq" id="XP_016212618.1">
    <property type="nucleotide sequence ID" value="XM_016359369.1"/>
</dbReference>
<dbReference type="SUPFAM" id="SSF53182">
    <property type="entry name" value="Pyrrolidone carboxyl peptidase (pyroglutamate aminopeptidase)"/>
    <property type="match status" value="1"/>
</dbReference>
<dbReference type="Proteomes" id="UP000053259">
    <property type="component" value="Unassembled WGS sequence"/>
</dbReference>
<dbReference type="GeneID" id="27313793"/>
<name>A0A0D2AUC1_9PEZI</name>
<evidence type="ECO:0000256" key="3">
    <source>
        <dbReference type="ARBA" id="ARBA00022801"/>
    </source>
</evidence>
<evidence type="ECO:0000256" key="5">
    <source>
        <dbReference type="SAM" id="MobiDB-lite"/>
    </source>
</evidence>
<evidence type="ECO:0000313" key="7">
    <source>
        <dbReference type="Proteomes" id="UP000053259"/>
    </source>
</evidence>
<feature type="region of interest" description="Disordered" evidence="5">
    <location>
        <begin position="1"/>
        <end position="20"/>
    </location>
</feature>
<evidence type="ECO:0000256" key="1">
    <source>
        <dbReference type="ARBA" id="ARBA00006641"/>
    </source>
</evidence>
<dbReference type="AlphaFoldDB" id="A0A0D2AUC1"/>
<dbReference type="GO" id="GO:0006508">
    <property type="term" value="P:proteolysis"/>
    <property type="evidence" value="ECO:0007669"/>
    <property type="project" value="UniProtKB-KW"/>
</dbReference>
<keyword evidence="3" id="KW-0378">Hydrolase</keyword>
<protein>
    <submittedName>
        <fullName evidence="6">Uncharacterized protein</fullName>
    </submittedName>
</protein>
<dbReference type="InterPro" id="IPR036440">
    <property type="entry name" value="Peptidase_C15-like_sf"/>
</dbReference>
<dbReference type="InterPro" id="IPR016125">
    <property type="entry name" value="Peptidase_C15-like"/>
</dbReference>
<gene>
    <name evidence="6" type="ORF">PV09_05820</name>
</gene>
<proteinExistence type="inferred from homology"/>
<sequence length="256" mass="29081">MGDIAPDGLNEESQCEPQDNNGEIKVLVTGYAPFHVRFPVNSSWSIASTLPEHLPATTTCPRIKLVVPTEPIQVAYNTVVEWEENSLASTDYDIILHIGLAAGRKFFTMERQSQREPYWEKKDVKGEVFSREMTEKLWPNMKFPMVLKPTFDCGDVWLRWRANVDKRLDVRPSDDPGNYLYLPTEELVEGGREVTIGLIRALVESREKKGVFDPLAVDESGLKSNGHFTSPGFLQRPSSFESSCTEECDMAWTYQK</sequence>
<dbReference type="Gene3D" id="3.40.630.20">
    <property type="entry name" value="Peptidase C15, pyroglutamyl peptidase I-like"/>
    <property type="match status" value="1"/>
</dbReference>
<accession>A0A0D2AUC1</accession>
<dbReference type="GO" id="GO:0008234">
    <property type="term" value="F:cysteine-type peptidase activity"/>
    <property type="evidence" value="ECO:0007669"/>
    <property type="project" value="UniProtKB-KW"/>
</dbReference>
<keyword evidence="4" id="KW-0788">Thiol protease</keyword>
<dbReference type="EMBL" id="KN847547">
    <property type="protein sequence ID" value="KIW02749.1"/>
    <property type="molecule type" value="Genomic_DNA"/>
</dbReference>
<reference evidence="6 7" key="1">
    <citation type="submission" date="2015-01" db="EMBL/GenBank/DDBJ databases">
        <title>The Genome Sequence of Ochroconis gallopava CBS43764.</title>
        <authorList>
            <consortium name="The Broad Institute Genomics Platform"/>
            <person name="Cuomo C."/>
            <person name="de Hoog S."/>
            <person name="Gorbushina A."/>
            <person name="Stielow B."/>
            <person name="Teixiera M."/>
            <person name="Abouelleil A."/>
            <person name="Chapman S.B."/>
            <person name="Priest M."/>
            <person name="Young S.K."/>
            <person name="Wortman J."/>
            <person name="Nusbaum C."/>
            <person name="Birren B."/>
        </authorList>
    </citation>
    <scope>NUCLEOTIDE SEQUENCE [LARGE SCALE GENOMIC DNA]</scope>
    <source>
        <strain evidence="6 7">CBS 43764</strain>
    </source>
</reference>
<evidence type="ECO:0000313" key="6">
    <source>
        <dbReference type="EMBL" id="KIW02749.1"/>
    </source>
</evidence>
<comment type="similarity">
    <text evidence="1">Belongs to the peptidase C15 family.</text>
</comment>